<sequence length="72" mass="7879">MGAIGHLKVKPPIEELDQFLEFQLSWQGPAYGDLLHLLGEEKRIFISSVQGKITSHKMGGSGGLVNGSKTDW</sequence>
<organism evidence="1">
    <name type="scientific">Tanacetum cinerariifolium</name>
    <name type="common">Dalmatian daisy</name>
    <name type="synonym">Chrysanthemum cinerariifolium</name>
    <dbReference type="NCBI Taxonomy" id="118510"/>
    <lineage>
        <taxon>Eukaryota</taxon>
        <taxon>Viridiplantae</taxon>
        <taxon>Streptophyta</taxon>
        <taxon>Embryophyta</taxon>
        <taxon>Tracheophyta</taxon>
        <taxon>Spermatophyta</taxon>
        <taxon>Magnoliopsida</taxon>
        <taxon>eudicotyledons</taxon>
        <taxon>Gunneridae</taxon>
        <taxon>Pentapetalae</taxon>
        <taxon>asterids</taxon>
        <taxon>campanulids</taxon>
        <taxon>Asterales</taxon>
        <taxon>Asteraceae</taxon>
        <taxon>Asteroideae</taxon>
        <taxon>Anthemideae</taxon>
        <taxon>Anthemidinae</taxon>
        <taxon>Tanacetum</taxon>
    </lineage>
</organism>
<gene>
    <name evidence="1" type="ORF">Tci_534116</name>
</gene>
<dbReference type="AlphaFoldDB" id="A0A699IM16"/>
<dbReference type="EMBL" id="BKCJ010301692">
    <property type="protein sequence ID" value="GEZ62143.1"/>
    <property type="molecule type" value="Genomic_DNA"/>
</dbReference>
<evidence type="ECO:0000313" key="1">
    <source>
        <dbReference type="EMBL" id="GEZ62143.1"/>
    </source>
</evidence>
<comment type="caution">
    <text evidence="1">The sequence shown here is derived from an EMBL/GenBank/DDBJ whole genome shotgun (WGS) entry which is preliminary data.</text>
</comment>
<accession>A0A699IM16</accession>
<name>A0A699IM16_TANCI</name>
<protein>
    <submittedName>
        <fullName evidence="1">Uncharacterized protein</fullName>
    </submittedName>
</protein>
<reference evidence="1" key="1">
    <citation type="journal article" date="2019" name="Sci. Rep.">
        <title>Draft genome of Tanacetum cinerariifolium, the natural source of mosquito coil.</title>
        <authorList>
            <person name="Yamashiro T."/>
            <person name="Shiraishi A."/>
            <person name="Satake H."/>
            <person name="Nakayama K."/>
        </authorList>
    </citation>
    <scope>NUCLEOTIDE SEQUENCE</scope>
</reference>
<proteinExistence type="predicted"/>